<comment type="similarity">
    <text evidence="1">Belongs to the universal stress protein A family.</text>
</comment>
<evidence type="ECO:0000259" key="2">
    <source>
        <dbReference type="Pfam" id="PF00582"/>
    </source>
</evidence>
<feature type="domain" description="UspA" evidence="2">
    <location>
        <begin position="3"/>
        <end position="137"/>
    </location>
</feature>
<dbReference type="Pfam" id="PF00582">
    <property type="entry name" value="Usp"/>
    <property type="match status" value="1"/>
</dbReference>
<evidence type="ECO:0000256" key="1">
    <source>
        <dbReference type="ARBA" id="ARBA00008791"/>
    </source>
</evidence>
<dbReference type="PANTHER" id="PTHR46268">
    <property type="entry name" value="STRESS RESPONSE PROTEIN NHAX"/>
    <property type="match status" value="1"/>
</dbReference>
<name>A0A917F1S3_9MICO</name>
<accession>A0A917F1S3</accession>
<dbReference type="CDD" id="cd00293">
    <property type="entry name" value="USP-like"/>
    <property type="match status" value="1"/>
</dbReference>
<reference evidence="3" key="1">
    <citation type="journal article" date="2014" name="Int. J. Syst. Evol. Microbiol.">
        <title>Complete genome sequence of Corynebacterium casei LMG S-19264T (=DSM 44701T), isolated from a smear-ripened cheese.</title>
        <authorList>
            <consortium name="US DOE Joint Genome Institute (JGI-PGF)"/>
            <person name="Walter F."/>
            <person name="Albersmeier A."/>
            <person name="Kalinowski J."/>
            <person name="Ruckert C."/>
        </authorList>
    </citation>
    <scope>NUCLEOTIDE SEQUENCE</scope>
    <source>
        <strain evidence="3">CGMCC 1.12160</strain>
    </source>
</reference>
<organism evidence="3 4">
    <name type="scientific">Ornithinimicrobium tianjinense</name>
    <dbReference type="NCBI Taxonomy" id="1195761"/>
    <lineage>
        <taxon>Bacteria</taxon>
        <taxon>Bacillati</taxon>
        <taxon>Actinomycetota</taxon>
        <taxon>Actinomycetes</taxon>
        <taxon>Micrococcales</taxon>
        <taxon>Ornithinimicrobiaceae</taxon>
        <taxon>Ornithinimicrobium</taxon>
    </lineage>
</organism>
<dbReference type="SUPFAM" id="SSF52402">
    <property type="entry name" value="Adenine nucleotide alpha hydrolases-like"/>
    <property type="match status" value="1"/>
</dbReference>
<dbReference type="InterPro" id="IPR006016">
    <property type="entry name" value="UspA"/>
</dbReference>
<dbReference type="PANTHER" id="PTHR46268:SF6">
    <property type="entry name" value="UNIVERSAL STRESS PROTEIN UP12"/>
    <property type="match status" value="1"/>
</dbReference>
<reference evidence="3" key="2">
    <citation type="submission" date="2020-09" db="EMBL/GenBank/DDBJ databases">
        <authorList>
            <person name="Sun Q."/>
            <person name="Zhou Y."/>
        </authorList>
    </citation>
    <scope>NUCLEOTIDE SEQUENCE</scope>
    <source>
        <strain evidence="3">CGMCC 1.12160</strain>
    </source>
</reference>
<dbReference type="InterPro" id="IPR014729">
    <property type="entry name" value="Rossmann-like_a/b/a_fold"/>
</dbReference>
<dbReference type="Gene3D" id="3.40.50.620">
    <property type="entry name" value="HUPs"/>
    <property type="match status" value="1"/>
</dbReference>
<proteinExistence type="inferred from homology"/>
<sequence>MSYSKILVPVVPGHGDETARAMEVARSLLSPEGSITVVTVLEDLPRYLSGDVLTVEPVVEEGQRAAVDQVVQEFGGSDVEVVVRHGHPARAIVDLAQEQGHDCIVIASRQPDWHHLVLGSTAAGVVRHAHCSVHVVRDARASVSSRTA</sequence>
<dbReference type="EMBL" id="BMEM01000001">
    <property type="protein sequence ID" value="GGF39874.1"/>
    <property type="molecule type" value="Genomic_DNA"/>
</dbReference>
<gene>
    <name evidence="3" type="ORF">GCM10011366_04370</name>
</gene>
<evidence type="ECO:0000313" key="4">
    <source>
        <dbReference type="Proteomes" id="UP000605670"/>
    </source>
</evidence>
<dbReference type="InterPro" id="IPR006015">
    <property type="entry name" value="Universal_stress_UspA"/>
</dbReference>
<comment type="caution">
    <text evidence="3">The sequence shown here is derived from an EMBL/GenBank/DDBJ whole genome shotgun (WGS) entry which is preliminary data.</text>
</comment>
<evidence type="ECO:0000313" key="3">
    <source>
        <dbReference type="EMBL" id="GGF39874.1"/>
    </source>
</evidence>
<keyword evidence="4" id="KW-1185">Reference proteome</keyword>
<dbReference type="RefSeq" id="WP_188427967.1">
    <property type="nucleotide sequence ID" value="NZ_BAABKH010000010.1"/>
</dbReference>
<dbReference type="Proteomes" id="UP000605670">
    <property type="component" value="Unassembled WGS sequence"/>
</dbReference>
<dbReference type="AlphaFoldDB" id="A0A917F1S3"/>
<protein>
    <recommendedName>
        <fullName evidence="2">UspA domain-containing protein</fullName>
    </recommendedName>
</protein>
<dbReference type="PRINTS" id="PR01438">
    <property type="entry name" value="UNVRSLSTRESS"/>
</dbReference>